<comment type="caution">
    <text evidence="2">The sequence shown here is derived from an EMBL/GenBank/DDBJ whole genome shotgun (WGS) entry which is preliminary data.</text>
</comment>
<proteinExistence type="predicted"/>
<evidence type="ECO:0000313" key="3">
    <source>
        <dbReference type="Proteomes" id="UP000522262"/>
    </source>
</evidence>
<organism evidence="2 3">
    <name type="scientific">Fusarium mexicanum</name>
    <dbReference type="NCBI Taxonomy" id="751941"/>
    <lineage>
        <taxon>Eukaryota</taxon>
        <taxon>Fungi</taxon>
        <taxon>Dikarya</taxon>
        <taxon>Ascomycota</taxon>
        <taxon>Pezizomycotina</taxon>
        <taxon>Sordariomycetes</taxon>
        <taxon>Hypocreomycetidae</taxon>
        <taxon>Hypocreales</taxon>
        <taxon>Nectriaceae</taxon>
        <taxon>Fusarium</taxon>
        <taxon>Fusarium fujikuroi species complex</taxon>
    </lineage>
</organism>
<evidence type="ECO:0000313" key="2">
    <source>
        <dbReference type="EMBL" id="KAF5529800.1"/>
    </source>
</evidence>
<accession>A0A8H5I3J5</accession>
<dbReference type="AlphaFoldDB" id="A0A8H5I3J5"/>
<reference evidence="2 3" key="1">
    <citation type="submission" date="2020-05" db="EMBL/GenBank/DDBJ databases">
        <title>Identification and distribution of gene clusters putatively required for synthesis of sphingolipid metabolism inhibitors in phylogenetically diverse species of the filamentous fungus Fusarium.</title>
        <authorList>
            <person name="Kim H.-S."/>
            <person name="Busman M."/>
            <person name="Brown D.W."/>
            <person name="Divon H."/>
            <person name="Uhlig S."/>
            <person name="Proctor R.H."/>
        </authorList>
    </citation>
    <scope>NUCLEOTIDE SEQUENCE [LARGE SCALE GENOMIC DNA]</scope>
    <source>
        <strain evidence="2 3">NRRL 53147</strain>
    </source>
</reference>
<keyword evidence="3" id="KW-1185">Reference proteome</keyword>
<evidence type="ECO:0000256" key="1">
    <source>
        <dbReference type="SAM" id="SignalP"/>
    </source>
</evidence>
<dbReference type="Proteomes" id="UP000522262">
    <property type="component" value="Unassembled WGS sequence"/>
</dbReference>
<sequence>MQILPIITLAMLGHASAKKHGKNKACEFTFSCTSTNDCDAPKMEAWITQACQGIGGSKILESGGIYTMYGDFTGYHGMCLCAHGNTKDHNYVITPGVLYSGGTATLNCDVAAPYSCQS</sequence>
<keyword evidence="1" id="KW-0732">Signal</keyword>
<protein>
    <submittedName>
        <fullName evidence="2">Extracellular 5</fullName>
    </submittedName>
</protein>
<feature type="signal peptide" evidence="1">
    <location>
        <begin position="1"/>
        <end position="17"/>
    </location>
</feature>
<feature type="chain" id="PRO_5034424157" evidence="1">
    <location>
        <begin position="18"/>
        <end position="118"/>
    </location>
</feature>
<dbReference type="EMBL" id="JAAOAM010000535">
    <property type="protein sequence ID" value="KAF5529800.1"/>
    <property type="molecule type" value="Genomic_DNA"/>
</dbReference>
<name>A0A8H5I3J5_9HYPO</name>
<gene>
    <name evidence="2" type="ORF">FMEXI_13918</name>
</gene>